<dbReference type="AlphaFoldDB" id="E0SRU1"/>
<dbReference type="InterPro" id="IPR002736">
    <property type="entry name" value="CitG"/>
</dbReference>
<reference evidence="1 2" key="1">
    <citation type="journal article" date="2010" name="Stand. Genomic Sci.">
        <title>Complete genome sequence of Ignisphaera aggregans type strain (AQ1.S1).</title>
        <authorList>
            <person name="Goker M."/>
            <person name="Held B."/>
            <person name="Lapidus A."/>
            <person name="Nolan M."/>
            <person name="Spring S."/>
            <person name="Yasawong M."/>
            <person name="Lucas S."/>
            <person name="Glavina Del Rio T."/>
            <person name="Tice H."/>
            <person name="Cheng J.F."/>
            <person name="Goodwin L."/>
            <person name="Tapia R."/>
            <person name="Pitluck S."/>
            <person name="Liolios K."/>
            <person name="Ivanova N."/>
            <person name="Mavromatis K."/>
            <person name="Mikhailova N."/>
            <person name="Pati A."/>
            <person name="Chen A."/>
            <person name="Palaniappan K."/>
            <person name="Brambilla E."/>
            <person name="Land M."/>
            <person name="Hauser L."/>
            <person name="Chang Y.J."/>
            <person name="Jeffries C.D."/>
            <person name="Brettin T."/>
            <person name="Detter J.C."/>
            <person name="Han C."/>
            <person name="Rohde M."/>
            <person name="Sikorski J."/>
            <person name="Woyke T."/>
            <person name="Bristow J."/>
            <person name="Eisen J.A."/>
            <person name="Markowitz V."/>
            <person name="Hugenholtz P."/>
            <person name="Kyrpides N.C."/>
            <person name="Klenk H.P."/>
        </authorList>
    </citation>
    <scope>NUCLEOTIDE SEQUENCE [LARGE SCALE GENOMIC DNA]</scope>
    <source>
        <strain evidence="2">DSM 17230 / JCM 13409 / AQ1.S1</strain>
    </source>
</reference>
<sequence length="327" mass="38012">MDKLYRYAELLSLGIALEVSAYPKIGNVHRYRWFFDTLYEDFLIASSTSVHYLYIGIVRGYRDRLREMKKVFGDIVFNIVRDSIDISGGGNTCLGSSLLLSPISVAIGSMAREGSIDIDMVGYRARDIVRDFGKPLDTVYIYRAIRIAKPSYIRAEDITGELPNVWDNRYRRKIIEQSIAPWTILEYSSRNDIVAREIIEGFPRSLELSKHIDRRLETHNDWNRAIVETYLYQLSRELDTLIIRKKGLEIAEKVMNIAKELYSICIDRWSQCLEKLYRIDEEFHRNGINPGSTADIIVSSIALYILKKKKRILRSNNKIFYSISKLE</sequence>
<dbReference type="Pfam" id="PF01874">
    <property type="entry name" value="CitG"/>
    <property type="match status" value="1"/>
</dbReference>
<evidence type="ECO:0000313" key="1">
    <source>
        <dbReference type="EMBL" id="ADM28472.1"/>
    </source>
</evidence>
<dbReference type="BioCyc" id="IAGG583356:GHAH-1662-MONOMER"/>
<proteinExistence type="predicted"/>
<dbReference type="STRING" id="583356.Igag_1675"/>
<accession>E0SRU1</accession>
<dbReference type="GO" id="GO:0046917">
    <property type="term" value="F:triphosphoribosyl-dephospho-CoA synthase activity"/>
    <property type="evidence" value="ECO:0007669"/>
    <property type="project" value="InterPro"/>
</dbReference>
<organism evidence="1 2">
    <name type="scientific">Ignisphaera aggregans (strain DSM 17230 / JCM 13409 / AQ1.S1)</name>
    <dbReference type="NCBI Taxonomy" id="583356"/>
    <lineage>
        <taxon>Archaea</taxon>
        <taxon>Thermoproteota</taxon>
        <taxon>Thermoprotei</taxon>
        <taxon>Desulfurococcales</taxon>
        <taxon>Desulfurococcaceae</taxon>
        <taxon>Ignisphaera</taxon>
    </lineage>
</organism>
<protein>
    <submittedName>
        <fullName evidence="1">Triphosphoribosyl-dephospho-CoA protein</fullName>
    </submittedName>
</protein>
<dbReference type="KEGG" id="iag:Igag_1675"/>
<dbReference type="PANTHER" id="PTHR42280:SF1">
    <property type="entry name" value="CITG FAMILY PROTEIN"/>
    <property type="match status" value="1"/>
</dbReference>
<dbReference type="PANTHER" id="PTHR42280">
    <property type="entry name" value="CITG FAMILY PROTEIN"/>
    <property type="match status" value="1"/>
</dbReference>
<dbReference type="Gene3D" id="1.10.4200.10">
    <property type="entry name" value="Triphosphoribosyl-dephospho-CoA protein"/>
    <property type="match status" value="1"/>
</dbReference>
<dbReference type="EMBL" id="CP002098">
    <property type="protein sequence ID" value="ADM28472.1"/>
    <property type="molecule type" value="Genomic_DNA"/>
</dbReference>
<dbReference type="GO" id="GO:0005524">
    <property type="term" value="F:ATP binding"/>
    <property type="evidence" value="ECO:0007669"/>
    <property type="project" value="InterPro"/>
</dbReference>
<dbReference type="Proteomes" id="UP000001304">
    <property type="component" value="Chromosome"/>
</dbReference>
<gene>
    <name evidence="1" type="ordered locus">Igag_1675</name>
</gene>
<name>E0SRU1_IGNAA</name>
<dbReference type="HOGENOM" id="CLU_063627_0_0_2"/>
<keyword evidence="2" id="KW-1185">Reference proteome</keyword>
<evidence type="ECO:0000313" key="2">
    <source>
        <dbReference type="Proteomes" id="UP000001304"/>
    </source>
</evidence>